<reference evidence="9" key="3">
    <citation type="journal article" date="2023" name="Int. J. Syst. Evol. Microbiol.">
        <title>Sellimonas catena sp. nov., isolated from human faeces.</title>
        <authorList>
            <person name="Hisatomi A."/>
            <person name="Ohkuma M."/>
            <person name="Sakamoto M."/>
        </authorList>
    </citation>
    <scope>NUCLEOTIDE SEQUENCE</scope>
    <source>
        <strain evidence="9">18CBH55</strain>
    </source>
</reference>
<feature type="domain" description="Pseudouridine synthase I TruA alpha/beta" evidence="8">
    <location>
        <begin position="144"/>
        <end position="244"/>
    </location>
</feature>
<dbReference type="Proteomes" id="UP001145094">
    <property type="component" value="Unassembled WGS sequence"/>
</dbReference>
<dbReference type="SUPFAM" id="SSF55120">
    <property type="entry name" value="Pseudouridine synthase"/>
    <property type="match status" value="1"/>
</dbReference>
<dbReference type="PANTHER" id="PTHR11142">
    <property type="entry name" value="PSEUDOURIDYLATE SYNTHASE"/>
    <property type="match status" value="1"/>
</dbReference>
<reference evidence="9" key="1">
    <citation type="submission" date="2022-11" db="EMBL/GenBank/DDBJ databases">
        <title>Draft genome sequence of Sellimonas catena strain 18CBH55.</title>
        <authorList>
            <person name="Atsushi H."/>
            <person name="Moriya O."/>
            <person name="Mitsuo S."/>
        </authorList>
    </citation>
    <scope>NUCLEOTIDE SEQUENCE</scope>
    <source>
        <strain evidence="9">18CBH55</strain>
    </source>
</reference>
<dbReference type="InterPro" id="IPR020103">
    <property type="entry name" value="PsdUridine_synth_cat_dom_sf"/>
</dbReference>
<evidence type="ECO:0000256" key="7">
    <source>
        <dbReference type="RuleBase" id="RU003792"/>
    </source>
</evidence>
<evidence type="ECO:0000256" key="6">
    <source>
        <dbReference type="PIRSR" id="PIRSR001430-2"/>
    </source>
</evidence>
<keyword evidence="3 4" id="KW-0413">Isomerase</keyword>
<dbReference type="EMBL" id="BSCH01000005">
    <property type="protein sequence ID" value="GLG89576.1"/>
    <property type="molecule type" value="Genomic_DNA"/>
</dbReference>
<dbReference type="Pfam" id="PF01416">
    <property type="entry name" value="PseudoU_synth_1"/>
    <property type="match status" value="2"/>
</dbReference>
<protein>
    <recommendedName>
        <fullName evidence="4">tRNA pseudouridine synthase A</fullName>
        <ecNumber evidence="4">5.4.99.12</ecNumber>
    </recommendedName>
    <alternativeName>
        <fullName evidence="4">tRNA pseudouridine(38-40) synthase</fullName>
    </alternativeName>
    <alternativeName>
        <fullName evidence="4">tRNA pseudouridylate synthase I</fullName>
    </alternativeName>
    <alternativeName>
        <fullName evidence="4">tRNA-uridine isomerase I</fullName>
    </alternativeName>
</protein>
<name>A0A9W6CCG3_9FIRM</name>
<gene>
    <name evidence="9" type="primary">truA2_1</name>
    <name evidence="4" type="synonym">truA</name>
    <name evidence="9" type="ORF">Selli2_10030</name>
</gene>
<evidence type="ECO:0000313" key="9">
    <source>
        <dbReference type="EMBL" id="GLG89576.1"/>
    </source>
</evidence>
<dbReference type="NCBIfam" id="TIGR00071">
    <property type="entry name" value="hisT_truA"/>
    <property type="match status" value="1"/>
</dbReference>
<dbReference type="HAMAP" id="MF_00171">
    <property type="entry name" value="TruA"/>
    <property type="match status" value="1"/>
</dbReference>
<dbReference type="AlphaFoldDB" id="A0A9W6CCG3"/>
<evidence type="ECO:0000256" key="3">
    <source>
        <dbReference type="ARBA" id="ARBA00023235"/>
    </source>
</evidence>
<dbReference type="FunFam" id="3.30.70.580:FF:000001">
    <property type="entry name" value="tRNA pseudouridine synthase A"/>
    <property type="match status" value="1"/>
</dbReference>
<evidence type="ECO:0000256" key="2">
    <source>
        <dbReference type="ARBA" id="ARBA00022694"/>
    </source>
</evidence>
<comment type="caution">
    <text evidence="9">The sequence shown here is derived from an EMBL/GenBank/DDBJ whole genome shotgun (WGS) entry which is preliminary data.</text>
</comment>
<comment type="catalytic activity">
    <reaction evidence="4 7">
        <text>uridine(38/39/40) in tRNA = pseudouridine(38/39/40) in tRNA</text>
        <dbReference type="Rhea" id="RHEA:22376"/>
        <dbReference type="Rhea" id="RHEA-COMP:10085"/>
        <dbReference type="Rhea" id="RHEA-COMP:10087"/>
        <dbReference type="ChEBI" id="CHEBI:65314"/>
        <dbReference type="ChEBI" id="CHEBI:65315"/>
        <dbReference type="EC" id="5.4.99.12"/>
    </reaction>
</comment>
<dbReference type="InterPro" id="IPR001406">
    <property type="entry name" value="PsdUridine_synth_TruA"/>
</dbReference>
<dbReference type="RefSeq" id="WP_191427781.1">
    <property type="nucleotide sequence ID" value="NZ_BSCH01000005.1"/>
</dbReference>
<dbReference type="InterPro" id="IPR020094">
    <property type="entry name" value="TruA/RsuA/RluB/E/F_N"/>
</dbReference>
<dbReference type="PANTHER" id="PTHR11142:SF0">
    <property type="entry name" value="TRNA PSEUDOURIDINE SYNTHASE-LIKE 1"/>
    <property type="match status" value="1"/>
</dbReference>
<keyword evidence="2 4" id="KW-0819">tRNA processing</keyword>
<feature type="domain" description="Pseudouridine synthase I TruA alpha/beta" evidence="8">
    <location>
        <begin position="9"/>
        <end position="98"/>
    </location>
</feature>
<comment type="function">
    <text evidence="4">Formation of pseudouridine at positions 38, 39 and 40 in the anticodon stem and loop of transfer RNAs.</text>
</comment>
<dbReference type="InterPro" id="IPR020095">
    <property type="entry name" value="PsdUridine_synth_TruA_C"/>
</dbReference>
<comment type="caution">
    <text evidence="4">Lacks conserved residue(s) required for the propagation of feature annotation.</text>
</comment>
<dbReference type="GO" id="GO:0160147">
    <property type="term" value="F:tRNA pseudouridine(38-40) synthase activity"/>
    <property type="evidence" value="ECO:0007669"/>
    <property type="project" value="UniProtKB-EC"/>
</dbReference>
<dbReference type="GO" id="GO:0003723">
    <property type="term" value="F:RNA binding"/>
    <property type="evidence" value="ECO:0007669"/>
    <property type="project" value="InterPro"/>
</dbReference>
<evidence type="ECO:0000256" key="1">
    <source>
        <dbReference type="ARBA" id="ARBA00009375"/>
    </source>
</evidence>
<organism evidence="9 10">
    <name type="scientific">Sellimonas catena</name>
    <dbReference type="NCBI Taxonomy" id="2994035"/>
    <lineage>
        <taxon>Bacteria</taxon>
        <taxon>Bacillati</taxon>
        <taxon>Bacillota</taxon>
        <taxon>Clostridia</taxon>
        <taxon>Lachnospirales</taxon>
        <taxon>Lachnospiraceae</taxon>
        <taxon>Sellimonas</taxon>
    </lineage>
</organism>
<dbReference type="PIRSF" id="PIRSF001430">
    <property type="entry name" value="tRNA_psdUrid_synth"/>
    <property type="match status" value="1"/>
</dbReference>
<dbReference type="InterPro" id="IPR020097">
    <property type="entry name" value="PsdUridine_synth_TruA_a/b_dom"/>
</dbReference>
<dbReference type="CDD" id="cd02570">
    <property type="entry name" value="PseudoU_synth_EcTruA"/>
    <property type="match status" value="1"/>
</dbReference>
<reference evidence="9" key="2">
    <citation type="submission" date="2022-11" db="EMBL/GenBank/DDBJ databases">
        <title>Draft genome sequence of Sellimonas catena strain 18CBH55.</title>
        <authorList>
            <person name="Hisatomi A."/>
            <person name="Ohkuma M."/>
            <person name="Sakamoto M."/>
        </authorList>
    </citation>
    <scope>NUCLEOTIDE SEQUENCE</scope>
    <source>
        <strain evidence="9">18CBH55</strain>
    </source>
</reference>
<accession>A0A9W6CCG3</accession>
<dbReference type="EC" id="5.4.99.12" evidence="4"/>
<dbReference type="Gene3D" id="3.30.70.580">
    <property type="entry name" value="Pseudouridine synthase I, catalytic domain, N-terminal subdomain"/>
    <property type="match status" value="1"/>
</dbReference>
<evidence type="ECO:0000256" key="5">
    <source>
        <dbReference type="PIRSR" id="PIRSR001430-1"/>
    </source>
</evidence>
<feature type="active site" description="Nucleophile" evidence="4 5">
    <location>
        <position position="53"/>
    </location>
</feature>
<evidence type="ECO:0000313" key="10">
    <source>
        <dbReference type="Proteomes" id="UP001145094"/>
    </source>
</evidence>
<dbReference type="Gene3D" id="3.30.70.660">
    <property type="entry name" value="Pseudouridine synthase I, catalytic domain, C-terminal subdomain"/>
    <property type="match status" value="1"/>
</dbReference>
<sequence>MRTYKLTISYDGTRYQGWQRQPGAENTIQNVIEDAICKLTGYEVKIQGSGRTDAGVHARGQVASLRLSGKVEEGEFLRKLNAGLPEDIRIRSMELVPNTFHGRRSAKGKCYEYHVDLREKQQVFSRRYTCHYPEELDIEEMERAAGYLLGRHDFSSFTDRKDEKGCTRRIDEIRIEKSGDSLCMSFRGNGFMYHMVRILSGTLLEVGSGKKSARDIPEILKAKSRACAGFLAPAQGLFLKEVYYQEEQR</sequence>
<evidence type="ECO:0000259" key="8">
    <source>
        <dbReference type="Pfam" id="PF01416"/>
    </source>
</evidence>
<feature type="binding site" evidence="4 6">
    <location>
        <position position="111"/>
    </location>
    <ligand>
        <name>substrate</name>
    </ligand>
</feature>
<proteinExistence type="inferred from homology"/>
<comment type="similarity">
    <text evidence="1 4 7">Belongs to the tRNA pseudouridine synthase TruA family.</text>
</comment>
<dbReference type="GO" id="GO:0031119">
    <property type="term" value="P:tRNA pseudouridine synthesis"/>
    <property type="evidence" value="ECO:0007669"/>
    <property type="project" value="UniProtKB-UniRule"/>
</dbReference>
<evidence type="ECO:0000256" key="4">
    <source>
        <dbReference type="HAMAP-Rule" id="MF_00171"/>
    </source>
</evidence>
<comment type="subunit">
    <text evidence="4">Homodimer.</text>
</comment>